<dbReference type="STRING" id="1027249.SAMN05216179_1037"/>
<dbReference type="InterPro" id="IPR006829">
    <property type="entry name" value="LXG_dom"/>
</dbReference>
<comment type="similarity">
    <text evidence="1">In the N-terminal section; belongs to the LXG family.</text>
</comment>
<feature type="domain" description="LXG" evidence="2">
    <location>
        <begin position="2"/>
        <end position="235"/>
    </location>
</feature>
<evidence type="ECO:0000313" key="3">
    <source>
        <dbReference type="EMBL" id="SHM76001.1"/>
    </source>
</evidence>
<dbReference type="OrthoDB" id="7182479at2"/>
<keyword evidence="4" id="KW-1185">Reference proteome</keyword>
<organism evidence="3 4">
    <name type="scientific">Gracilibacillus kekensis</name>
    <dbReference type="NCBI Taxonomy" id="1027249"/>
    <lineage>
        <taxon>Bacteria</taxon>
        <taxon>Bacillati</taxon>
        <taxon>Bacillota</taxon>
        <taxon>Bacilli</taxon>
        <taxon>Bacillales</taxon>
        <taxon>Bacillaceae</taxon>
        <taxon>Gracilibacillus</taxon>
    </lineage>
</organism>
<dbReference type="EMBL" id="FRCZ01000001">
    <property type="protein sequence ID" value="SHM76001.1"/>
    <property type="molecule type" value="Genomic_DNA"/>
</dbReference>
<dbReference type="PROSITE" id="PS51756">
    <property type="entry name" value="LXG"/>
    <property type="match status" value="1"/>
</dbReference>
<reference evidence="3 4" key="1">
    <citation type="submission" date="2016-11" db="EMBL/GenBank/DDBJ databases">
        <authorList>
            <person name="Jaros S."/>
            <person name="Januszkiewicz K."/>
            <person name="Wedrychowicz H."/>
        </authorList>
    </citation>
    <scope>NUCLEOTIDE SEQUENCE [LARGE SCALE GENOMIC DNA]</scope>
    <source>
        <strain evidence="3 4">CGMCC 1.10681</strain>
    </source>
</reference>
<accession>A0A1M7LEF4</accession>
<gene>
    <name evidence="3" type="ORF">SAMN05216179_1037</name>
</gene>
<proteinExistence type="inferred from homology"/>
<sequence length="565" mass="63159">MSNLKITVEEVKAFHDKVQRETSSLATSIQEVENNIEKIVQMDRFQGEAAEAAKAYFQVLHRTLLQAFKGLFEQLEANIGHHLNDFHMEVDASHDTTIHQAYLDETEEGIQQTSQQLESLHTDIQHIIKSVSDISSARAPNSSKMLEDKEASKQVVTKLSDRLERFSVGYRNDHREIDQALREINNLMSKATTQTGKTQIADDFAARLPFIQSYVTEARGSTVFQGLLMSHKEQFGQATLGTISSQAIGNTAGLQQYMHPSYVGYNGSPIAYRYMHLRTVGTIQQANAWWYQTMFYQTSKTNQQLNQMSLFNYQTSQVNHKTDKLASEDPGNAEPVTEEEAIQAYLKNLQNGEIESDPNWSSDMLAYPEPSFENKRAVMGGLGTGSPDGLAGPATETVDFFTEDIATMIDPNASMADRTMASMFTLVKPLKLLDKIGDVAGPGIQKVVRKQGTGKSTSNFPNRAKLEGHFDKHGKEFNGLYKNADEYLEGAKRVINNGIKVKYEYKGEIRTGYVKFMGNNKNGKAKFEFVGTNNNGNITTYHTQSGKKIWKTINGENIPVINPAD</sequence>
<evidence type="ECO:0000256" key="1">
    <source>
        <dbReference type="ARBA" id="ARBA00034117"/>
    </source>
</evidence>
<evidence type="ECO:0000313" key="4">
    <source>
        <dbReference type="Proteomes" id="UP000184184"/>
    </source>
</evidence>
<evidence type="ECO:0000259" key="2">
    <source>
        <dbReference type="PROSITE" id="PS51756"/>
    </source>
</evidence>
<dbReference type="RefSeq" id="WP_073200238.1">
    <property type="nucleotide sequence ID" value="NZ_FRCZ01000001.1"/>
</dbReference>
<name>A0A1M7LEF4_9BACI</name>
<dbReference type="AlphaFoldDB" id="A0A1M7LEF4"/>
<protein>
    <submittedName>
        <fullName evidence="3">LXG domain of WXG superfamily protein</fullName>
    </submittedName>
</protein>
<dbReference type="Pfam" id="PF04740">
    <property type="entry name" value="LXG"/>
    <property type="match status" value="1"/>
</dbReference>
<dbReference type="Proteomes" id="UP000184184">
    <property type="component" value="Unassembled WGS sequence"/>
</dbReference>